<dbReference type="Proteomes" id="UP000321034">
    <property type="component" value="Unassembled WGS sequence"/>
</dbReference>
<sequence>MHDPVVARDGERAAVRLVAPQRRRRQVAALIAGDGRLDLVGGAGADARSLHGVGAAVGHRVLRDRARAGDPVRADHELRAGHLALGHLGNDEGRGLRGGWGRRRGCGRGSGRGLGIRLRRAARRARAQQERNREQ</sequence>
<proteinExistence type="predicted"/>
<protein>
    <submittedName>
        <fullName evidence="2">Uncharacterized protein</fullName>
    </submittedName>
</protein>
<accession>A0A5C8I1J6</accession>
<dbReference type="AlphaFoldDB" id="A0A5C8I1J6"/>
<gene>
    <name evidence="2" type="ORF">FVP77_00095</name>
</gene>
<reference evidence="2 3" key="1">
    <citation type="submission" date="2019-08" db="EMBL/GenBank/DDBJ databases">
        <authorList>
            <person name="Dong K."/>
        </authorList>
    </citation>
    <scope>NUCLEOTIDE SEQUENCE [LARGE SCALE GENOMIC DNA]</scope>
    <source>
        <strain evidence="2 3">JCM14558</strain>
    </source>
</reference>
<feature type="region of interest" description="Disordered" evidence="1">
    <location>
        <begin position="94"/>
        <end position="135"/>
    </location>
</feature>
<feature type="compositionally biased region" description="Basic residues" evidence="1">
    <location>
        <begin position="117"/>
        <end position="126"/>
    </location>
</feature>
<keyword evidence="3" id="KW-1185">Reference proteome</keyword>
<organism evidence="2 3">
    <name type="scientific">Microbacterium hatanonis</name>
    <dbReference type="NCBI Taxonomy" id="404366"/>
    <lineage>
        <taxon>Bacteria</taxon>
        <taxon>Bacillati</taxon>
        <taxon>Actinomycetota</taxon>
        <taxon>Actinomycetes</taxon>
        <taxon>Micrococcales</taxon>
        <taxon>Microbacteriaceae</taxon>
        <taxon>Microbacterium</taxon>
    </lineage>
</organism>
<dbReference type="EMBL" id="VRSV01000001">
    <property type="protein sequence ID" value="TXK11940.1"/>
    <property type="molecule type" value="Genomic_DNA"/>
</dbReference>
<evidence type="ECO:0000313" key="2">
    <source>
        <dbReference type="EMBL" id="TXK11940.1"/>
    </source>
</evidence>
<name>A0A5C8I1J6_9MICO</name>
<comment type="caution">
    <text evidence="2">The sequence shown here is derived from an EMBL/GenBank/DDBJ whole genome shotgun (WGS) entry which is preliminary data.</text>
</comment>
<evidence type="ECO:0000256" key="1">
    <source>
        <dbReference type="SAM" id="MobiDB-lite"/>
    </source>
</evidence>
<evidence type="ECO:0000313" key="3">
    <source>
        <dbReference type="Proteomes" id="UP000321034"/>
    </source>
</evidence>